<dbReference type="SUPFAM" id="SSF46689">
    <property type="entry name" value="Homeodomain-like"/>
    <property type="match status" value="1"/>
</dbReference>
<organism evidence="7 8">
    <name type="scientific">Candidatus Cryptobacteroides merdavium</name>
    <dbReference type="NCBI Taxonomy" id="2840769"/>
    <lineage>
        <taxon>Bacteria</taxon>
        <taxon>Pseudomonadati</taxon>
        <taxon>Bacteroidota</taxon>
        <taxon>Bacteroidia</taxon>
        <taxon>Bacteroidales</taxon>
        <taxon>Candidatus Cryptobacteroides</taxon>
    </lineage>
</organism>
<reference evidence="7" key="1">
    <citation type="submission" date="2020-10" db="EMBL/GenBank/DDBJ databases">
        <authorList>
            <person name="Gilroy R."/>
        </authorList>
    </citation>
    <scope>NUCLEOTIDE SEQUENCE</scope>
    <source>
        <strain evidence="7">D5-748</strain>
    </source>
</reference>
<dbReference type="CDD" id="cd00009">
    <property type="entry name" value="AAA"/>
    <property type="match status" value="1"/>
</dbReference>
<dbReference type="Pfam" id="PF25601">
    <property type="entry name" value="AAA_lid_14"/>
    <property type="match status" value="1"/>
</dbReference>
<proteinExistence type="predicted"/>
<name>A0A9D9ECV9_9BACT</name>
<evidence type="ECO:0000256" key="4">
    <source>
        <dbReference type="ARBA" id="ARBA00023125"/>
    </source>
</evidence>
<dbReference type="Gene3D" id="1.10.8.60">
    <property type="match status" value="1"/>
</dbReference>
<dbReference type="GO" id="GO:0005524">
    <property type="term" value="F:ATP binding"/>
    <property type="evidence" value="ECO:0007669"/>
    <property type="project" value="UniProtKB-KW"/>
</dbReference>
<sequence>MTNQELQSLKNKFDIIGNDPALNRALEIAVAVAPTDLTVLICGESGVGKENIPKIIHQFSRRRTGKYFAVNCGAIPEGTIDSELFGHEKGSFTGANEMRKGYFEEADGGTLFLDEIGELPMASQAKLLRVLQSGEFIRVGSSKVLKSDVRVVAATNVNLMHAVSRGKFREDLYYRLNAVPIIMPALRERQDDIHLLFRKFASDFSEKYGMSKISLSPDAVALLKSYRWPGNIRQLKNVAETVSALESEKLSSRSERCEINAAILGKYIPKDDPNMLPVKSFSPEDAVSQSEREAIIRMIYQLRHEVEYLKEVVLGHGNAPVRQLSAAAMHPQEQREEADWQDADVSEVPQAFPGRVIHLGDGTERTVDEQQEDDTLSLQKAGSDLIRKALEKYKGNRKLAAAELGISERTLYRKLKNIND</sequence>
<evidence type="ECO:0000313" key="8">
    <source>
        <dbReference type="Proteomes" id="UP000823619"/>
    </source>
</evidence>
<protein>
    <submittedName>
        <fullName evidence="7">Sigma-54-dependent Fis family transcriptional regulator</fullName>
    </submittedName>
</protein>
<dbReference type="FunFam" id="3.40.50.300:FF:000006">
    <property type="entry name" value="DNA-binding transcriptional regulator NtrC"/>
    <property type="match status" value="1"/>
</dbReference>
<dbReference type="InterPro" id="IPR003593">
    <property type="entry name" value="AAA+_ATPase"/>
</dbReference>
<dbReference type="Proteomes" id="UP000823619">
    <property type="component" value="Unassembled WGS sequence"/>
</dbReference>
<dbReference type="PROSITE" id="PS00688">
    <property type="entry name" value="SIGMA54_INTERACT_3"/>
    <property type="match status" value="1"/>
</dbReference>
<evidence type="ECO:0000256" key="2">
    <source>
        <dbReference type="ARBA" id="ARBA00022840"/>
    </source>
</evidence>
<dbReference type="Gene3D" id="1.10.10.60">
    <property type="entry name" value="Homeodomain-like"/>
    <property type="match status" value="1"/>
</dbReference>
<dbReference type="GO" id="GO:0043565">
    <property type="term" value="F:sequence-specific DNA binding"/>
    <property type="evidence" value="ECO:0007669"/>
    <property type="project" value="InterPro"/>
</dbReference>
<dbReference type="SUPFAM" id="SSF52540">
    <property type="entry name" value="P-loop containing nucleoside triphosphate hydrolases"/>
    <property type="match status" value="1"/>
</dbReference>
<keyword evidence="2" id="KW-0067">ATP-binding</keyword>
<dbReference type="PROSITE" id="PS50045">
    <property type="entry name" value="SIGMA54_INTERACT_4"/>
    <property type="match status" value="1"/>
</dbReference>
<dbReference type="GO" id="GO:0006355">
    <property type="term" value="P:regulation of DNA-templated transcription"/>
    <property type="evidence" value="ECO:0007669"/>
    <property type="project" value="InterPro"/>
</dbReference>
<keyword evidence="3" id="KW-0805">Transcription regulation</keyword>
<dbReference type="InterPro" id="IPR002197">
    <property type="entry name" value="HTH_Fis"/>
</dbReference>
<dbReference type="InterPro" id="IPR009057">
    <property type="entry name" value="Homeodomain-like_sf"/>
</dbReference>
<keyword evidence="4" id="KW-0238">DNA-binding</keyword>
<accession>A0A9D9ECV9</accession>
<dbReference type="PROSITE" id="PS00675">
    <property type="entry name" value="SIGMA54_INTERACT_1"/>
    <property type="match status" value="1"/>
</dbReference>
<dbReference type="Pfam" id="PF00158">
    <property type="entry name" value="Sigma54_activat"/>
    <property type="match status" value="1"/>
</dbReference>
<feature type="domain" description="Sigma-54 factor interaction" evidence="6">
    <location>
        <begin position="15"/>
        <end position="244"/>
    </location>
</feature>
<dbReference type="InterPro" id="IPR025943">
    <property type="entry name" value="Sigma_54_int_dom_ATP-bd_2"/>
</dbReference>
<reference evidence="7" key="2">
    <citation type="journal article" date="2021" name="PeerJ">
        <title>Extensive microbial diversity within the chicken gut microbiome revealed by metagenomics and culture.</title>
        <authorList>
            <person name="Gilroy R."/>
            <person name="Ravi A."/>
            <person name="Getino M."/>
            <person name="Pursley I."/>
            <person name="Horton D.L."/>
            <person name="Alikhan N.F."/>
            <person name="Baker D."/>
            <person name="Gharbi K."/>
            <person name="Hall N."/>
            <person name="Watson M."/>
            <person name="Adriaenssens E.M."/>
            <person name="Foster-Nyarko E."/>
            <person name="Jarju S."/>
            <person name="Secka A."/>
            <person name="Antonio M."/>
            <person name="Oren A."/>
            <person name="Chaudhuri R.R."/>
            <person name="La Ragione R."/>
            <person name="Hildebrand F."/>
            <person name="Pallen M.J."/>
        </authorList>
    </citation>
    <scope>NUCLEOTIDE SEQUENCE</scope>
    <source>
        <strain evidence="7">D5-748</strain>
    </source>
</reference>
<dbReference type="EMBL" id="JADIMO010000032">
    <property type="protein sequence ID" value="MBO8444625.1"/>
    <property type="molecule type" value="Genomic_DNA"/>
</dbReference>
<gene>
    <name evidence="7" type="ORF">IAC23_02870</name>
</gene>
<dbReference type="InterPro" id="IPR025662">
    <property type="entry name" value="Sigma_54_int_dom_ATP-bd_1"/>
</dbReference>
<evidence type="ECO:0000259" key="6">
    <source>
        <dbReference type="PROSITE" id="PS50045"/>
    </source>
</evidence>
<dbReference type="PANTHER" id="PTHR32071">
    <property type="entry name" value="TRANSCRIPTIONAL REGULATORY PROTEIN"/>
    <property type="match status" value="1"/>
</dbReference>
<dbReference type="InterPro" id="IPR027417">
    <property type="entry name" value="P-loop_NTPase"/>
</dbReference>
<dbReference type="PANTHER" id="PTHR32071:SF121">
    <property type="entry name" value="SIGMA L-DEPENDENT TRANSCRIPTIONAL REGULATOR YQIR-RELATED"/>
    <property type="match status" value="1"/>
</dbReference>
<evidence type="ECO:0000256" key="1">
    <source>
        <dbReference type="ARBA" id="ARBA00022741"/>
    </source>
</evidence>
<dbReference type="PROSITE" id="PS00676">
    <property type="entry name" value="SIGMA54_INTERACT_2"/>
    <property type="match status" value="1"/>
</dbReference>
<evidence type="ECO:0000256" key="5">
    <source>
        <dbReference type="ARBA" id="ARBA00023163"/>
    </source>
</evidence>
<keyword evidence="5" id="KW-0804">Transcription</keyword>
<dbReference type="InterPro" id="IPR025944">
    <property type="entry name" value="Sigma_54_int_dom_CS"/>
</dbReference>
<dbReference type="Gene3D" id="3.40.50.300">
    <property type="entry name" value="P-loop containing nucleotide triphosphate hydrolases"/>
    <property type="match status" value="1"/>
</dbReference>
<evidence type="ECO:0000313" key="7">
    <source>
        <dbReference type="EMBL" id="MBO8444625.1"/>
    </source>
</evidence>
<dbReference type="PRINTS" id="PR01590">
    <property type="entry name" value="HTHFIS"/>
</dbReference>
<evidence type="ECO:0000256" key="3">
    <source>
        <dbReference type="ARBA" id="ARBA00023015"/>
    </source>
</evidence>
<dbReference type="InterPro" id="IPR002078">
    <property type="entry name" value="Sigma_54_int"/>
</dbReference>
<dbReference type="InterPro" id="IPR058031">
    <property type="entry name" value="AAA_lid_NorR"/>
</dbReference>
<dbReference type="SMART" id="SM00382">
    <property type="entry name" value="AAA"/>
    <property type="match status" value="1"/>
</dbReference>
<dbReference type="AlphaFoldDB" id="A0A9D9ECV9"/>
<comment type="caution">
    <text evidence="7">The sequence shown here is derived from an EMBL/GenBank/DDBJ whole genome shotgun (WGS) entry which is preliminary data.</text>
</comment>
<keyword evidence="1" id="KW-0547">Nucleotide-binding</keyword>
<dbReference type="Pfam" id="PF02954">
    <property type="entry name" value="HTH_8"/>
    <property type="match status" value="1"/>
</dbReference>